<evidence type="ECO:0000313" key="2">
    <source>
        <dbReference type="EMBL" id="CAF1633407.1"/>
    </source>
</evidence>
<dbReference type="Proteomes" id="UP000677228">
    <property type="component" value="Unassembled WGS sequence"/>
</dbReference>
<organism evidence="3 4">
    <name type="scientific">Didymodactylos carnosus</name>
    <dbReference type="NCBI Taxonomy" id="1234261"/>
    <lineage>
        <taxon>Eukaryota</taxon>
        <taxon>Metazoa</taxon>
        <taxon>Spiralia</taxon>
        <taxon>Gnathifera</taxon>
        <taxon>Rotifera</taxon>
        <taxon>Eurotatoria</taxon>
        <taxon>Bdelloidea</taxon>
        <taxon>Philodinida</taxon>
        <taxon>Philodinidae</taxon>
        <taxon>Didymodactylos</taxon>
    </lineage>
</organism>
<feature type="transmembrane region" description="Helical" evidence="1">
    <location>
        <begin position="41"/>
        <end position="58"/>
    </location>
</feature>
<evidence type="ECO:0000256" key="1">
    <source>
        <dbReference type="SAM" id="Phobius"/>
    </source>
</evidence>
<dbReference type="EMBL" id="CAJNOK010059728">
    <property type="protein sequence ID" value="CAF1633407.1"/>
    <property type="molecule type" value="Genomic_DNA"/>
</dbReference>
<name>A0A8S2WW83_9BILA</name>
<feature type="non-terminal residue" evidence="3">
    <location>
        <position position="121"/>
    </location>
</feature>
<sequence>SNEDEWIYVIRTGVCRVIKSLNQVRPKLRTKKKARVIYDHFGLYITLLIMFSLTFTYVKDKPRQSHYGMDAIETFNREIISPQKQGKFYIEMEQIREKSVFVSIIEHTIFINYNILFSIRV</sequence>
<protein>
    <submittedName>
        <fullName evidence="3">Uncharacterized protein</fullName>
    </submittedName>
</protein>
<evidence type="ECO:0000313" key="4">
    <source>
        <dbReference type="Proteomes" id="UP000682733"/>
    </source>
</evidence>
<gene>
    <name evidence="2" type="ORF">OVA965_LOCUS43865</name>
    <name evidence="3" type="ORF">TMI583_LOCUS46303</name>
</gene>
<accession>A0A8S2WW83</accession>
<feature type="non-terminal residue" evidence="3">
    <location>
        <position position="1"/>
    </location>
</feature>
<evidence type="ECO:0000313" key="3">
    <source>
        <dbReference type="EMBL" id="CAF4462043.1"/>
    </source>
</evidence>
<keyword evidence="1" id="KW-0472">Membrane</keyword>
<dbReference type="AlphaFoldDB" id="A0A8S2WW83"/>
<reference evidence="3" key="1">
    <citation type="submission" date="2021-02" db="EMBL/GenBank/DDBJ databases">
        <authorList>
            <person name="Nowell W R."/>
        </authorList>
    </citation>
    <scope>NUCLEOTIDE SEQUENCE</scope>
</reference>
<proteinExistence type="predicted"/>
<dbReference type="EMBL" id="CAJOBA010085641">
    <property type="protein sequence ID" value="CAF4462043.1"/>
    <property type="molecule type" value="Genomic_DNA"/>
</dbReference>
<keyword evidence="1" id="KW-0812">Transmembrane</keyword>
<comment type="caution">
    <text evidence="3">The sequence shown here is derived from an EMBL/GenBank/DDBJ whole genome shotgun (WGS) entry which is preliminary data.</text>
</comment>
<dbReference type="Proteomes" id="UP000682733">
    <property type="component" value="Unassembled WGS sequence"/>
</dbReference>
<keyword evidence="1" id="KW-1133">Transmembrane helix</keyword>